<sequence length="186" mass="21938">MLLSTLIVTILGLRCLTSTETANRRFDLEFYEFICKNIANRILVFECSFKKLELPNHYVFRQYLMFNKDMGENFEVRFWVHIRPSSSKTGMRFIDLKIKACDVLDNYLENPLLKKIFFELQRTANLPHMCPFKANFLYKTENYTANTKLVPNYMPILNFTFGVEYYEKTQLIGVLKIIGATVPKKN</sequence>
<evidence type="ECO:0000256" key="1">
    <source>
        <dbReference type="SAM" id="SignalP"/>
    </source>
</evidence>
<dbReference type="Proteomes" id="UP000095300">
    <property type="component" value="Unassembled WGS sequence"/>
</dbReference>
<dbReference type="VEuPathDB" id="VectorBase:SCAU002881"/>
<dbReference type="PANTHER" id="PTHR20898">
    <property type="entry name" value="DAEDALUS ON 3-RELATED-RELATED"/>
    <property type="match status" value="1"/>
</dbReference>
<dbReference type="AlphaFoldDB" id="A0A1I8NXD5"/>
<feature type="chain" id="PRO_5009325642" description="MD-2-related lipid-recognition domain-containing protein" evidence="1">
    <location>
        <begin position="22"/>
        <end position="186"/>
    </location>
</feature>
<proteinExistence type="predicted"/>
<keyword evidence="3" id="KW-1185">Reference proteome</keyword>
<name>A0A1I8NXD5_STOCA</name>
<keyword evidence="1" id="KW-0732">Signal</keyword>
<accession>A0A1I8NXD5</accession>
<evidence type="ECO:0000313" key="3">
    <source>
        <dbReference type="Proteomes" id="UP000095300"/>
    </source>
</evidence>
<dbReference type="Pfam" id="PF06477">
    <property type="entry name" value="DUF1091"/>
    <property type="match status" value="1"/>
</dbReference>
<organism evidence="2 3">
    <name type="scientific">Stomoxys calcitrans</name>
    <name type="common">Stable fly</name>
    <name type="synonym">Conops calcitrans</name>
    <dbReference type="NCBI Taxonomy" id="35570"/>
    <lineage>
        <taxon>Eukaryota</taxon>
        <taxon>Metazoa</taxon>
        <taxon>Ecdysozoa</taxon>
        <taxon>Arthropoda</taxon>
        <taxon>Hexapoda</taxon>
        <taxon>Insecta</taxon>
        <taxon>Pterygota</taxon>
        <taxon>Neoptera</taxon>
        <taxon>Endopterygota</taxon>
        <taxon>Diptera</taxon>
        <taxon>Brachycera</taxon>
        <taxon>Muscomorpha</taxon>
        <taxon>Muscoidea</taxon>
        <taxon>Muscidae</taxon>
        <taxon>Stomoxys</taxon>
    </lineage>
</organism>
<feature type="signal peptide" evidence="1">
    <location>
        <begin position="1"/>
        <end position="21"/>
    </location>
</feature>
<dbReference type="InterPro" id="IPR010512">
    <property type="entry name" value="DUF1091"/>
</dbReference>
<evidence type="ECO:0008006" key="4">
    <source>
        <dbReference type="Google" id="ProtNLM"/>
    </source>
</evidence>
<dbReference type="PANTHER" id="PTHR20898:SF0">
    <property type="entry name" value="DAEDALUS ON 3-RELATED"/>
    <property type="match status" value="1"/>
</dbReference>
<protein>
    <recommendedName>
        <fullName evidence="4">MD-2-related lipid-recognition domain-containing protein</fullName>
    </recommendedName>
</protein>
<evidence type="ECO:0000313" key="2">
    <source>
        <dbReference type="EnsemblMetazoa" id="SCAU002881-PA"/>
    </source>
</evidence>
<dbReference type="SMART" id="SM00697">
    <property type="entry name" value="DM8"/>
    <property type="match status" value="1"/>
</dbReference>
<reference evidence="2" key="1">
    <citation type="submission" date="2020-05" db="UniProtKB">
        <authorList>
            <consortium name="EnsemblMetazoa"/>
        </authorList>
    </citation>
    <scope>IDENTIFICATION</scope>
    <source>
        <strain evidence="2">USDA</strain>
    </source>
</reference>
<gene>
    <name evidence="2" type="primary">106091748</name>
</gene>
<dbReference type="EnsemblMetazoa" id="SCAU002881-RA">
    <property type="protein sequence ID" value="SCAU002881-PA"/>
    <property type="gene ID" value="SCAU002881"/>
</dbReference>